<dbReference type="SUPFAM" id="SSF52172">
    <property type="entry name" value="CheY-like"/>
    <property type="match status" value="1"/>
</dbReference>
<evidence type="ECO:0000256" key="1">
    <source>
        <dbReference type="ARBA" id="ARBA00022679"/>
    </source>
</evidence>
<accession>A0A6J7G880</accession>
<evidence type="ECO:0000256" key="3">
    <source>
        <dbReference type="ARBA" id="ARBA00023015"/>
    </source>
</evidence>
<dbReference type="Pfam" id="PF13185">
    <property type="entry name" value="GAF_2"/>
    <property type="match status" value="1"/>
</dbReference>
<dbReference type="EMBL" id="CAFBLX010000180">
    <property type="protein sequence ID" value="CAB4900830.1"/>
    <property type="molecule type" value="Genomic_DNA"/>
</dbReference>
<dbReference type="Pfam" id="PF03861">
    <property type="entry name" value="ANTAR"/>
    <property type="match status" value="1"/>
</dbReference>
<dbReference type="AlphaFoldDB" id="A0A6J7G880"/>
<evidence type="ECO:0000259" key="5">
    <source>
        <dbReference type="PROSITE" id="PS50921"/>
    </source>
</evidence>
<dbReference type="SUPFAM" id="SSF55781">
    <property type="entry name" value="GAF domain-like"/>
    <property type="match status" value="1"/>
</dbReference>
<keyword evidence="1" id="KW-0808">Transferase</keyword>
<dbReference type="SMART" id="SM01012">
    <property type="entry name" value="ANTAR"/>
    <property type="match status" value="1"/>
</dbReference>
<organism evidence="6">
    <name type="scientific">freshwater metagenome</name>
    <dbReference type="NCBI Taxonomy" id="449393"/>
    <lineage>
        <taxon>unclassified sequences</taxon>
        <taxon>metagenomes</taxon>
        <taxon>ecological metagenomes</taxon>
    </lineage>
</organism>
<dbReference type="InterPro" id="IPR005561">
    <property type="entry name" value="ANTAR"/>
</dbReference>
<evidence type="ECO:0000256" key="2">
    <source>
        <dbReference type="ARBA" id="ARBA00022777"/>
    </source>
</evidence>
<dbReference type="InterPro" id="IPR011006">
    <property type="entry name" value="CheY-like_superfamily"/>
</dbReference>
<dbReference type="InterPro" id="IPR029016">
    <property type="entry name" value="GAF-like_dom_sf"/>
</dbReference>
<gene>
    <name evidence="6" type="ORF">UFOPK3472_02445</name>
</gene>
<dbReference type="Gene3D" id="3.30.450.40">
    <property type="match status" value="1"/>
</dbReference>
<protein>
    <submittedName>
        <fullName evidence="6">Unannotated protein</fullName>
    </submittedName>
</protein>
<dbReference type="GO" id="GO:0003723">
    <property type="term" value="F:RNA binding"/>
    <property type="evidence" value="ECO:0007669"/>
    <property type="project" value="InterPro"/>
</dbReference>
<dbReference type="InterPro" id="IPR003018">
    <property type="entry name" value="GAF"/>
</dbReference>
<dbReference type="InterPro" id="IPR036388">
    <property type="entry name" value="WH-like_DNA-bd_sf"/>
</dbReference>
<keyword evidence="2" id="KW-0418">Kinase</keyword>
<name>A0A6J7G880_9ZZZZ</name>
<keyword evidence="3" id="KW-0805">Transcription regulation</keyword>
<keyword evidence="4" id="KW-0804">Transcription</keyword>
<dbReference type="GO" id="GO:0016301">
    <property type="term" value="F:kinase activity"/>
    <property type="evidence" value="ECO:0007669"/>
    <property type="project" value="UniProtKB-KW"/>
</dbReference>
<dbReference type="Gene3D" id="1.10.10.10">
    <property type="entry name" value="Winged helix-like DNA-binding domain superfamily/Winged helix DNA-binding domain"/>
    <property type="match status" value="1"/>
</dbReference>
<feature type="domain" description="ANTAR" evidence="5">
    <location>
        <begin position="225"/>
        <end position="286"/>
    </location>
</feature>
<dbReference type="SMART" id="SM00065">
    <property type="entry name" value="GAF"/>
    <property type="match status" value="1"/>
</dbReference>
<evidence type="ECO:0000313" key="6">
    <source>
        <dbReference type="EMBL" id="CAB4900830.1"/>
    </source>
</evidence>
<sequence length="295" mass="31190">MYFQTDHHSRAIWRRFTSTRVLSSGAMDNTDATSASILAATPIGATDDASDIATAAAREGLDPVQLGAMLIALGGSISDEDDLVVLLQRIVEVAADAIDGADSAGVTIELGGSIYTAVHTDDRTLEVDARQYAAGDGPCLHAARSGEIVLVDVDHCEQRWPGFAADAAREGIHSFLAAPLRTADITLGALNLYGRAPAAFDALDADVLDVLTTATARAIGDYARFKSASEVSIALREAIEHRAPIEQAKGMLMALHRIDADAAFALMRSQSQTSHRKLRDIAHDIIDTLTTTAPG</sequence>
<dbReference type="PROSITE" id="PS50921">
    <property type="entry name" value="ANTAR"/>
    <property type="match status" value="1"/>
</dbReference>
<proteinExistence type="predicted"/>
<evidence type="ECO:0000256" key="4">
    <source>
        <dbReference type="ARBA" id="ARBA00023163"/>
    </source>
</evidence>
<reference evidence="6" key="1">
    <citation type="submission" date="2020-05" db="EMBL/GenBank/DDBJ databases">
        <authorList>
            <person name="Chiriac C."/>
            <person name="Salcher M."/>
            <person name="Ghai R."/>
            <person name="Kavagutti S V."/>
        </authorList>
    </citation>
    <scope>NUCLEOTIDE SEQUENCE</scope>
</reference>